<dbReference type="PANTHER" id="PTHR19384:SF84">
    <property type="entry name" value="METHIONINE SYNTHASE REDUCTASE"/>
    <property type="match status" value="1"/>
</dbReference>
<dbReference type="GO" id="GO:0050660">
    <property type="term" value="F:flavin adenine dinucleotide binding"/>
    <property type="evidence" value="ECO:0007669"/>
    <property type="project" value="TreeGrafter"/>
</dbReference>
<dbReference type="EMBL" id="BLLK01000074">
    <property type="protein sequence ID" value="GFH61542.1"/>
    <property type="molecule type" value="Genomic_DNA"/>
</dbReference>
<comment type="caution">
    <text evidence="3">The sequence shown here is derived from an EMBL/GenBank/DDBJ whole genome shotgun (WGS) entry which is preliminary data.</text>
</comment>
<dbReference type="Pfam" id="PF00258">
    <property type="entry name" value="Flavodoxin_1"/>
    <property type="match status" value="1"/>
</dbReference>
<accession>A0AAD3DBM9</accession>
<dbReference type="GO" id="GO:0005829">
    <property type="term" value="C:cytosol"/>
    <property type="evidence" value="ECO:0007669"/>
    <property type="project" value="TreeGrafter"/>
</dbReference>
<dbReference type="Gene3D" id="3.40.50.360">
    <property type="match status" value="1"/>
</dbReference>
<dbReference type="PROSITE" id="PS50902">
    <property type="entry name" value="FLAVODOXIN_LIKE"/>
    <property type="match status" value="1"/>
</dbReference>
<dbReference type="PANTHER" id="PTHR19384">
    <property type="entry name" value="NITRIC OXIDE SYNTHASE-RELATED"/>
    <property type="match status" value="1"/>
</dbReference>
<keyword evidence="1" id="KW-0285">Flavoprotein</keyword>
<keyword evidence="4" id="KW-1185">Reference proteome</keyword>
<gene>
    <name evidence="3" type="ORF">CTEN210_18018</name>
</gene>
<feature type="domain" description="Flavodoxin-like" evidence="2">
    <location>
        <begin position="1"/>
        <end position="160"/>
    </location>
</feature>
<dbReference type="AlphaFoldDB" id="A0AAD3DBM9"/>
<dbReference type="InterPro" id="IPR029039">
    <property type="entry name" value="Flavoprotein-like_sf"/>
</dbReference>
<dbReference type="GO" id="GO:0030586">
    <property type="term" value="F:[methionine synthase] reductase (NADPH) activity"/>
    <property type="evidence" value="ECO:0007669"/>
    <property type="project" value="TreeGrafter"/>
</dbReference>
<dbReference type="GO" id="GO:0009086">
    <property type="term" value="P:methionine biosynthetic process"/>
    <property type="evidence" value="ECO:0007669"/>
    <property type="project" value="TreeGrafter"/>
</dbReference>
<evidence type="ECO:0000313" key="4">
    <source>
        <dbReference type="Proteomes" id="UP001054902"/>
    </source>
</evidence>
<dbReference type="Proteomes" id="UP001054902">
    <property type="component" value="Unassembled WGS sequence"/>
</dbReference>
<evidence type="ECO:0000313" key="3">
    <source>
        <dbReference type="EMBL" id="GFH61542.1"/>
    </source>
</evidence>
<evidence type="ECO:0000259" key="2">
    <source>
        <dbReference type="PROSITE" id="PS50902"/>
    </source>
</evidence>
<dbReference type="GO" id="GO:0010181">
    <property type="term" value="F:FMN binding"/>
    <property type="evidence" value="ECO:0007669"/>
    <property type="project" value="InterPro"/>
</dbReference>
<protein>
    <recommendedName>
        <fullName evidence="2">Flavodoxin-like domain-containing protein</fullName>
    </recommendedName>
</protein>
<name>A0AAD3DBM9_9STRA</name>
<sequence>MTACKQLILVHGGELANDVVQQIESKKPSSFEDLKVSVRNASERPKQLLEYGDDTVVCFVIQTIENENPTEDGGTCLRFFKRKTHPEDLLAGKFKFAVLGLGDSNLLLDRQTTTAKDCNQAAKQLHSRLETLGGTCVHEIGMADERTELEEVEPWIDSFWASLKA</sequence>
<proteinExistence type="predicted"/>
<evidence type="ECO:0000256" key="1">
    <source>
        <dbReference type="ARBA" id="ARBA00022630"/>
    </source>
</evidence>
<organism evidence="3 4">
    <name type="scientific">Chaetoceros tenuissimus</name>
    <dbReference type="NCBI Taxonomy" id="426638"/>
    <lineage>
        <taxon>Eukaryota</taxon>
        <taxon>Sar</taxon>
        <taxon>Stramenopiles</taxon>
        <taxon>Ochrophyta</taxon>
        <taxon>Bacillariophyta</taxon>
        <taxon>Coscinodiscophyceae</taxon>
        <taxon>Chaetocerotophycidae</taxon>
        <taxon>Chaetocerotales</taxon>
        <taxon>Chaetocerotaceae</taxon>
        <taxon>Chaetoceros</taxon>
    </lineage>
</organism>
<dbReference type="InterPro" id="IPR008254">
    <property type="entry name" value="Flavodoxin/NO_synth"/>
</dbReference>
<dbReference type="SUPFAM" id="SSF52218">
    <property type="entry name" value="Flavoproteins"/>
    <property type="match status" value="1"/>
</dbReference>
<reference evidence="3 4" key="1">
    <citation type="journal article" date="2021" name="Sci. Rep.">
        <title>The genome of the diatom Chaetoceros tenuissimus carries an ancient integrated fragment of an extant virus.</title>
        <authorList>
            <person name="Hongo Y."/>
            <person name="Kimura K."/>
            <person name="Takaki Y."/>
            <person name="Yoshida Y."/>
            <person name="Baba S."/>
            <person name="Kobayashi G."/>
            <person name="Nagasaki K."/>
            <person name="Hano T."/>
            <person name="Tomaru Y."/>
        </authorList>
    </citation>
    <scope>NUCLEOTIDE SEQUENCE [LARGE SCALE GENOMIC DNA]</scope>
    <source>
        <strain evidence="3 4">NIES-3715</strain>
    </source>
</reference>
<dbReference type="GO" id="GO:0050667">
    <property type="term" value="P:homocysteine metabolic process"/>
    <property type="evidence" value="ECO:0007669"/>
    <property type="project" value="TreeGrafter"/>
</dbReference>